<proteinExistence type="predicted"/>
<dbReference type="EMBL" id="FOSV01000002">
    <property type="protein sequence ID" value="SFK56479.1"/>
    <property type="molecule type" value="Genomic_DNA"/>
</dbReference>
<evidence type="ECO:0000313" key="1">
    <source>
        <dbReference type="EMBL" id="SFK56479.1"/>
    </source>
</evidence>
<dbReference type="STRING" id="414703.SAMN04488125_102423"/>
<dbReference type="Proteomes" id="UP000198804">
    <property type="component" value="Unassembled WGS sequence"/>
</dbReference>
<accession>A0A1I4AL49</accession>
<evidence type="ECO:0008006" key="3">
    <source>
        <dbReference type="Google" id="ProtNLM"/>
    </source>
</evidence>
<sequence length="155" mass="16467">MVPGTGPLSSGVPLVLRKLLVPGVTAAFLGGCASTPLVPFNAEQTKTRDQEIRLGFAKLVARSNALGVDNWLVGKRYYNTAQISVPPREAGINPVCVKVTVANDVTGVRNRGISGEVVEGPNGMSVTLNKYTDDSDQRCKAPYTPFPELEALSPK</sequence>
<evidence type="ECO:0000313" key="2">
    <source>
        <dbReference type="Proteomes" id="UP000198804"/>
    </source>
</evidence>
<dbReference type="AlphaFoldDB" id="A0A1I4AL49"/>
<name>A0A1I4AL49_9HYPH</name>
<organism evidence="1 2">
    <name type="scientific">Methylorubrum salsuginis</name>
    <dbReference type="NCBI Taxonomy" id="414703"/>
    <lineage>
        <taxon>Bacteria</taxon>
        <taxon>Pseudomonadati</taxon>
        <taxon>Pseudomonadota</taxon>
        <taxon>Alphaproteobacteria</taxon>
        <taxon>Hyphomicrobiales</taxon>
        <taxon>Methylobacteriaceae</taxon>
        <taxon>Methylorubrum</taxon>
    </lineage>
</organism>
<protein>
    <recommendedName>
        <fullName evidence="3">Lipoprotein</fullName>
    </recommendedName>
</protein>
<gene>
    <name evidence="1" type="ORF">SAMN04488125_102423</name>
</gene>
<reference evidence="2" key="1">
    <citation type="submission" date="2016-10" db="EMBL/GenBank/DDBJ databases">
        <authorList>
            <person name="Varghese N."/>
            <person name="Submissions S."/>
        </authorList>
    </citation>
    <scope>NUCLEOTIDE SEQUENCE [LARGE SCALE GENOMIC DNA]</scope>
    <source>
        <strain evidence="2">CGMCC 1.6474</strain>
    </source>
</reference>
<keyword evidence="2" id="KW-1185">Reference proteome</keyword>